<organism evidence="3">
    <name type="scientific">Dissoconium aciculare CBS 342.82</name>
    <dbReference type="NCBI Taxonomy" id="1314786"/>
    <lineage>
        <taxon>Eukaryota</taxon>
        <taxon>Fungi</taxon>
        <taxon>Dikarya</taxon>
        <taxon>Ascomycota</taxon>
        <taxon>Pezizomycotina</taxon>
        <taxon>Dothideomycetes</taxon>
        <taxon>Dothideomycetidae</taxon>
        <taxon>Mycosphaerellales</taxon>
        <taxon>Dissoconiaceae</taxon>
        <taxon>Dissoconium</taxon>
    </lineage>
</organism>
<feature type="region of interest" description="Disordered" evidence="1">
    <location>
        <begin position="357"/>
        <end position="410"/>
    </location>
</feature>
<dbReference type="Proteomes" id="UP000504637">
    <property type="component" value="Unplaced"/>
</dbReference>
<dbReference type="RefSeq" id="XP_033462986.1">
    <property type="nucleotide sequence ID" value="XM_033602845.1"/>
</dbReference>
<dbReference type="AlphaFoldDB" id="A0A6J3MD53"/>
<feature type="region of interest" description="Disordered" evidence="1">
    <location>
        <begin position="1"/>
        <end position="278"/>
    </location>
</feature>
<sequence>MASTTEINSSFSSSSSPRSSLDRQPADLSPVLAGDSSTSNRFLSPPLPPLKKTRPPTVRRCTDPSTSEMAATMSATVHHSVRPSSSHRSRSPFSSGHSRSRSTGTAASYSAPSQTSSFSSSSGPAFRMASRVPDFSNVSTAPSSSLSGPSRAPARQRSPFRPDDSLSPQRWFEGGMSGSSSGIPAIQEDSELQLTPKVPLSSSSSHAAAAAGSTAMPPLNTLAIRSSSSSAAPPRRRPHSPLHSAGLIAHSPTLASTIPESQPITTPPNGFSSSFSSSASSAAAATSPSWQRYTETYPSGLVLHHSASTSSFGSSIPSSATPTSQRSRSPSISSLETIEDAPDLECAAVEAELRLAAERAEAAAGEDGEEGSGAPPPTTRRSLDSGGPRGFGFGGGRGAASALSRERKRWSVCGGERRADLDLETIYED</sequence>
<feature type="compositionally biased region" description="Low complexity" evidence="1">
    <location>
        <begin position="201"/>
        <end position="215"/>
    </location>
</feature>
<feature type="compositionally biased region" description="Low complexity" evidence="1">
    <location>
        <begin position="9"/>
        <end position="19"/>
    </location>
</feature>
<reference evidence="3" key="3">
    <citation type="submission" date="2025-08" db="UniProtKB">
        <authorList>
            <consortium name="RefSeq"/>
        </authorList>
    </citation>
    <scope>IDENTIFICATION</scope>
    <source>
        <strain evidence="3">CBS 342.82</strain>
    </source>
</reference>
<feature type="compositionally biased region" description="Polar residues" evidence="1">
    <location>
        <begin position="63"/>
        <end position="75"/>
    </location>
</feature>
<gene>
    <name evidence="3" type="ORF">K489DRAFT_367222</name>
</gene>
<feature type="compositionally biased region" description="Polar residues" evidence="1">
    <location>
        <begin position="253"/>
        <end position="271"/>
    </location>
</feature>
<feature type="compositionally biased region" description="Gly residues" evidence="1">
    <location>
        <begin position="387"/>
        <end position="398"/>
    </location>
</feature>
<evidence type="ECO:0000313" key="2">
    <source>
        <dbReference type="Proteomes" id="UP000504637"/>
    </source>
</evidence>
<feature type="compositionally biased region" description="Low complexity" evidence="1">
    <location>
        <begin position="139"/>
        <end position="153"/>
    </location>
</feature>
<dbReference type="GeneID" id="54360645"/>
<feature type="compositionally biased region" description="Basic residues" evidence="1">
    <location>
        <begin position="79"/>
        <end position="90"/>
    </location>
</feature>
<feature type="region of interest" description="Disordered" evidence="1">
    <location>
        <begin position="305"/>
        <end position="343"/>
    </location>
</feature>
<proteinExistence type="predicted"/>
<feature type="compositionally biased region" description="Low complexity" evidence="1">
    <location>
        <begin position="106"/>
        <end position="122"/>
    </location>
</feature>
<reference evidence="3" key="1">
    <citation type="submission" date="2020-01" db="EMBL/GenBank/DDBJ databases">
        <authorList>
            <consortium name="DOE Joint Genome Institute"/>
            <person name="Haridas S."/>
            <person name="Albert R."/>
            <person name="Binder M."/>
            <person name="Bloem J."/>
            <person name="Labutti K."/>
            <person name="Salamov A."/>
            <person name="Andreopoulos B."/>
            <person name="Baker S.E."/>
            <person name="Barry K."/>
            <person name="Bills G."/>
            <person name="Bluhm B.H."/>
            <person name="Cannon C."/>
            <person name="Castanera R."/>
            <person name="Culley D.E."/>
            <person name="Daum C."/>
            <person name="Ezra D."/>
            <person name="Gonzalez J.B."/>
            <person name="Henrissat B."/>
            <person name="Kuo A."/>
            <person name="Liang C."/>
            <person name="Lipzen A."/>
            <person name="Lutzoni F."/>
            <person name="Magnuson J."/>
            <person name="Mondo S."/>
            <person name="Nolan M."/>
            <person name="Ohm R."/>
            <person name="Pangilinan J."/>
            <person name="Park H.-J."/>
            <person name="Ramirez L."/>
            <person name="Alfaro M."/>
            <person name="Sun H."/>
            <person name="Tritt A."/>
            <person name="Yoshinaga Y."/>
            <person name="Zwiers L.-H."/>
            <person name="Turgeon B.G."/>
            <person name="Goodwin S.B."/>
            <person name="Spatafora J.W."/>
            <person name="Crous P.W."/>
            <person name="Grigoriev I.V."/>
        </authorList>
    </citation>
    <scope>NUCLEOTIDE SEQUENCE</scope>
    <source>
        <strain evidence="3">CBS 342.82</strain>
    </source>
</reference>
<name>A0A6J3MD53_9PEZI</name>
<dbReference type="OrthoDB" id="5400063at2759"/>
<protein>
    <submittedName>
        <fullName evidence="3">Uncharacterized protein</fullName>
    </submittedName>
</protein>
<feature type="compositionally biased region" description="Low complexity" evidence="1">
    <location>
        <begin position="222"/>
        <end position="233"/>
    </location>
</feature>
<evidence type="ECO:0000256" key="1">
    <source>
        <dbReference type="SAM" id="MobiDB-lite"/>
    </source>
</evidence>
<accession>A0A6J3MD53</accession>
<feature type="compositionally biased region" description="Low complexity" evidence="1">
    <location>
        <begin position="306"/>
        <end position="334"/>
    </location>
</feature>
<keyword evidence="2" id="KW-1185">Reference proteome</keyword>
<evidence type="ECO:0000313" key="3">
    <source>
        <dbReference type="RefSeq" id="XP_033462986.1"/>
    </source>
</evidence>
<reference evidence="3" key="2">
    <citation type="submission" date="2020-04" db="EMBL/GenBank/DDBJ databases">
        <authorList>
            <consortium name="NCBI Genome Project"/>
        </authorList>
    </citation>
    <scope>NUCLEOTIDE SEQUENCE</scope>
    <source>
        <strain evidence="3">CBS 342.82</strain>
    </source>
</reference>